<evidence type="ECO:0000256" key="2">
    <source>
        <dbReference type="ARBA" id="ARBA00022576"/>
    </source>
</evidence>
<name>A0A645F7M8_9ZZZZ</name>
<gene>
    <name evidence="4" type="primary">argD_37</name>
    <name evidence="4" type="ORF">SDC9_155898</name>
</gene>
<dbReference type="InterPro" id="IPR015422">
    <property type="entry name" value="PyrdxlP-dep_Trfase_small"/>
</dbReference>
<dbReference type="InterPro" id="IPR015424">
    <property type="entry name" value="PyrdxlP-dep_Trfase"/>
</dbReference>
<reference evidence="4" key="1">
    <citation type="submission" date="2019-08" db="EMBL/GenBank/DDBJ databases">
        <authorList>
            <person name="Kucharzyk K."/>
            <person name="Murdoch R.W."/>
            <person name="Higgins S."/>
            <person name="Loffler F."/>
        </authorList>
    </citation>
    <scope>NUCLEOTIDE SEQUENCE</scope>
</reference>
<dbReference type="GO" id="GO:0003992">
    <property type="term" value="F:N2-acetyl-L-ornithine:2-oxoglutarate 5-aminotransferase activity"/>
    <property type="evidence" value="ECO:0007669"/>
    <property type="project" value="UniProtKB-EC"/>
</dbReference>
<dbReference type="Gene3D" id="3.90.1150.10">
    <property type="entry name" value="Aspartate Aminotransferase, domain 1"/>
    <property type="match status" value="1"/>
</dbReference>
<dbReference type="EMBL" id="VSSQ01054683">
    <property type="protein sequence ID" value="MPN08614.1"/>
    <property type="molecule type" value="Genomic_DNA"/>
</dbReference>
<dbReference type="AlphaFoldDB" id="A0A645F7M8"/>
<comment type="caution">
    <text evidence="4">The sequence shown here is derived from an EMBL/GenBank/DDBJ whole genome shotgun (WGS) entry which is preliminary data.</text>
</comment>
<dbReference type="Pfam" id="PF00202">
    <property type="entry name" value="Aminotran_3"/>
    <property type="match status" value="1"/>
</dbReference>
<accession>A0A645F7M8</accession>
<proteinExistence type="predicted"/>
<dbReference type="InterPro" id="IPR005814">
    <property type="entry name" value="Aminotrans_3"/>
</dbReference>
<evidence type="ECO:0000256" key="3">
    <source>
        <dbReference type="ARBA" id="ARBA00022679"/>
    </source>
</evidence>
<sequence length="69" mass="7249">MVSSVRGLGLMIGVGVTCSHREAVGKLIEHGLLALTAGSDTIRLMPPLTITKEEIDSGLALLKNVLSTY</sequence>
<dbReference type="GO" id="GO:0030170">
    <property type="term" value="F:pyridoxal phosphate binding"/>
    <property type="evidence" value="ECO:0007669"/>
    <property type="project" value="InterPro"/>
</dbReference>
<comment type="cofactor">
    <cofactor evidence="1">
        <name>pyridoxal 5'-phosphate</name>
        <dbReference type="ChEBI" id="CHEBI:597326"/>
    </cofactor>
</comment>
<protein>
    <submittedName>
        <fullName evidence="4">Acetylornithine aminotransferase</fullName>
        <ecNumber evidence="4">2.6.1.11</ecNumber>
    </submittedName>
</protein>
<dbReference type="PANTHER" id="PTHR11986:SF79">
    <property type="entry name" value="ACETYLORNITHINE AMINOTRANSFERASE, MITOCHONDRIAL"/>
    <property type="match status" value="1"/>
</dbReference>
<dbReference type="EC" id="2.6.1.11" evidence="4"/>
<evidence type="ECO:0000313" key="4">
    <source>
        <dbReference type="EMBL" id="MPN08614.1"/>
    </source>
</evidence>
<evidence type="ECO:0000256" key="1">
    <source>
        <dbReference type="ARBA" id="ARBA00001933"/>
    </source>
</evidence>
<keyword evidence="3 4" id="KW-0808">Transferase</keyword>
<dbReference type="GO" id="GO:0042802">
    <property type="term" value="F:identical protein binding"/>
    <property type="evidence" value="ECO:0007669"/>
    <property type="project" value="TreeGrafter"/>
</dbReference>
<dbReference type="InterPro" id="IPR050103">
    <property type="entry name" value="Class-III_PLP-dep_AT"/>
</dbReference>
<dbReference type="PANTHER" id="PTHR11986">
    <property type="entry name" value="AMINOTRANSFERASE CLASS III"/>
    <property type="match status" value="1"/>
</dbReference>
<organism evidence="4">
    <name type="scientific">bioreactor metagenome</name>
    <dbReference type="NCBI Taxonomy" id="1076179"/>
    <lineage>
        <taxon>unclassified sequences</taxon>
        <taxon>metagenomes</taxon>
        <taxon>ecological metagenomes</taxon>
    </lineage>
</organism>
<keyword evidence="2 4" id="KW-0032">Aminotransferase</keyword>
<dbReference type="SUPFAM" id="SSF53383">
    <property type="entry name" value="PLP-dependent transferases"/>
    <property type="match status" value="1"/>
</dbReference>